<keyword evidence="3" id="KW-1185">Reference proteome</keyword>
<dbReference type="EMBL" id="FN667742">
    <property type="protein sequence ID" value="CBJ89378.1"/>
    <property type="molecule type" value="Genomic_DNA"/>
</dbReference>
<protein>
    <recommendedName>
        <fullName evidence="4">Secreted protein</fullName>
    </recommendedName>
</protein>
<reference evidence="2 3" key="1">
    <citation type="journal article" date="2011" name="PLoS ONE">
        <title>The entomopathogenic bacterial endosymbionts xenorhabdus and photorhabdus: convergent lifestyles from divergent genomes.</title>
        <authorList>
            <person name="Chaston J.M."/>
            <person name="Suen G."/>
            <person name="Tucker S.L."/>
            <person name="Andersen A.W."/>
            <person name="Bhasin A."/>
            <person name="Bode E."/>
            <person name="Bode H.B."/>
            <person name="Brachmann A.O."/>
            <person name="Cowles C.E."/>
            <person name="Cowles K.N."/>
            <person name="Darby C."/>
            <person name="de Leon L."/>
            <person name="Drace K."/>
            <person name="Du Z."/>
            <person name="Givaudan A."/>
            <person name="Herbert Tran E.E."/>
            <person name="Jewell K.A."/>
            <person name="Knack J.J."/>
            <person name="Krasomil-Osterfeld K.C."/>
            <person name="Kukor R."/>
            <person name="Lanois A."/>
            <person name="Latreille P."/>
            <person name="Leimgruber N.K."/>
            <person name="Lipke C.M."/>
            <person name="Liu R."/>
            <person name="Lu X."/>
            <person name="Martens E.C."/>
            <person name="Marri P.R."/>
            <person name="Medigue C."/>
            <person name="Menard M.L."/>
            <person name="Miller N.M."/>
            <person name="Morales-Soto N."/>
            <person name="Norton S."/>
            <person name="Ogier J.C."/>
            <person name="Orchard S.S."/>
            <person name="Park D."/>
            <person name="Park Y."/>
            <person name="Qurollo B.A."/>
            <person name="Sugar D.R."/>
            <person name="Richards G.R."/>
            <person name="Rouy Z."/>
            <person name="Slominski B."/>
            <person name="Slominski K."/>
            <person name="Snyder H."/>
            <person name="Tjaden B.C."/>
            <person name="van der Hoeven R."/>
            <person name="Welch R.D."/>
            <person name="Wheeler C."/>
            <person name="Xiang B."/>
            <person name="Barbazuk B."/>
            <person name="Gaudriault S."/>
            <person name="Goodner B."/>
            <person name="Slater S.C."/>
            <person name="Forst S."/>
            <person name="Goldman B.S."/>
            <person name="Goodrich-Blair H."/>
        </authorList>
    </citation>
    <scope>NUCLEOTIDE SEQUENCE [LARGE SCALE GENOMIC DNA]</scope>
    <source>
        <strain evidence="3">ATCC 19061 / DSM 3370 / CCUG 14189 / LMG 1036 / NCIMB 9965 / AN6</strain>
    </source>
</reference>
<feature type="signal peptide" evidence="1">
    <location>
        <begin position="1"/>
        <end position="20"/>
    </location>
</feature>
<evidence type="ECO:0000313" key="3">
    <source>
        <dbReference type="Proteomes" id="UP000008075"/>
    </source>
</evidence>
<name>D3VAE2_XENNA</name>
<feature type="chain" id="PRO_5003051417" description="Secreted protein" evidence="1">
    <location>
        <begin position="21"/>
        <end position="89"/>
    </location>
</feature>
<evidence type="ECO:0000313" key="2">
    <source>
        <dbReference type="EMBL" id="CBJ89378.1"/>
    </source>
</evidence>
<sequence length="89" mass="10558">MIIKYFLLALLSALRTFCSATCHYVWGLIAHRPEQQEKWGLYSTVLASHRFTHRFHAIGGRYFWDNIQSIYELGINIKRNMMITNNYNC</sequence>
<dbReference type="KEGG" id="xne:XNC1_1313"/>
<organism evidence="2 3">
    <name type="scientific">Xenorhabdus nematophila (strain ATCC 19061 / DSM 3370 / CCUG 14189 / LMG 1036 / NCIMB 9965 / AN6)</name>
    <dbReference type="NCBI Taxonomy" id="406817"/>
    <lineage>
        <taxon>Bacteria</taxon>
        <taxon>Pseudomonadati</taxon>
        <taxon>Pseudomonadota</taxon>
        <taxon>Gammaproteobacteria</taxon>
        <taxon>Enterobacterales</taxon>
        <taxon>Morganellaceae</taxon>
        <taxon>Xenorhabdus</taxon>
    </lineage>
</organism>
<dbReference type="Proteomes" id="UP000008075">
    <property type="component" value="Chromosome"/>
</dbReference>
<proteinExistence type="predicted"/>
<dbReference type="HOGENOM" id="CLU_2453938_0_0_6"/>
<evidence type="ECO:0008006" key="4">
    <source>
        <dbReference type="Google" id="ProtNLM"/>
    </source>
</evidence>
<gene>
    <name evidence="2" type="ordered locus">XNC1_1313</name>
</gene>
<dbReference type="STRING" id="406817.XNC1_1313"/>
<accession>D3VAE2</accession>
<dbReference type="AlphaFoldDB" id="D3VAE2"/>
<keyword evidence="1" id="KW-0732">Signal</keyword>
<evidence type="ECO:0000256" key="1">
    <source>
        <dbReference type="SAM" id="SignalP"/>
    </source>
</evidence>